<dbReference type="InterPro" id="IPR009097">
    <property type="entry name" value="Cyclic_Pdiesterase"/>
</dbReference>
<evidence type="ECO:0000256" key="2">
    <source>
        <dbReference type="HAMAP-Rule" id="MF_01940"/>
    </source>
</evidence>
<dbReference type="EC" id="3.1.4.58" evidence="2"/>
<accession>A0A9Y1FLJ2</accession>
<evidence type="ECO:0000256" key="1">
    <source>
        <dbReference type="ARBA" id="ARBA00022801"/>
    </source>
</evidence>
<dbReference type="HAMAP" id="MF_01940">
    <property type="entry name" value="RNA_CPDase"/>
    <property type="match status" value="1"/>
</dbReference>
<name>A0A9Y1FLJ2_9ARCH</name>
<organism evidence="4">
    <name type="scientific">Candidatus Heimdallarchaeum aukensis</name>
    <dbReference type="NCBI Taxonomy" id="2876573"/>
    <lineage>
        <taxon>Archaea</taxon>
        <taxon>Promethearchaeati</taxon>
        <taxon>Candidatus Heimdallarchaeota</taxon>
        <taxon>Candidatus Heimdallarchaeia (ex Rinke et al. 2021) (nom. nud.)</taxon>
        <taxon>Candidatus Heimdallarchaeales</taxon>
        <taxon>Candidatus Heimdallarchaeaceae</taxon>
        <taxon>Candidatus Heimdallarchaeum</taxon>
    </lineage>
</organism>
<feature type="short sequence motif" description="HXTX 1" evidence="2">
    <location>
        <begin position="42"/>
        <end position="45"/>
    </location>
</feature>
<proteinExistence type="inferred from homology"/>
<sequence length="186" mass="21567">MKRVFISIDVEDEEVLENIKQVQKKLLETGSSIKLVELFNLHLTLEFLGEINEKEVEYVMDILSSLSFNEFSLSFHSLVSLPNENYIRVIATEVGEQVDILKSLQSELRAKLKKGRFKVDKRTYTPHLTIARVKSRKNKEKILKILHSYKEKNYGTIKVDAINLKESILTPQGPKYITLFKKKGRN</sequence>
<feature type="active site" description="Proton donor" evidence="2">
    <location>
        <position position="42"/>
    </location>
</feature>
<dbReference type="InterPro" id="IPR019510">
    <property type="entry name" value="AKAP7-like_phosphoesterase"/>
</dbReference>
<feature type="domain" description="A-kinase anchor protein 7-like phosphoesterase" evidence="3">
    <location>
        <begin position="5"/>
        <end position="166"/>
    </location>
</feature>
<dbReference type="InterPro" id="IPR004175">
    <property type="entry name" value="RNA_CPDase"/>
</dbReference>
<protein>
    <recommendedName>
        <fullName evidence="2">RNA 2',3'-cyclic phosphodiesterase</fullName>
        <shortName evidence="2">RNA 2',3'-CPDase</shortName>
        <ecNumber evidence="2">3.1.4.58</ecNumber>
    </recommendedName>
</protein>
<dbReference type="PANTHER" id="PTHR35561:SF1">
    <property type="entry name" value="RNA 2',3'-CYCLIC PHOSPHODIESTERASE"/>
    <property type="match status" value="1"/>
</dbReference>
<dbReference type="AlphaFoldDB" id="A0A9Y1FLJ2"/>
<feature type="active site" description="Proton acceptor" evidence="2">
    <location>
        <position position="127"/>
    </location>
</feature>
<dbReference type="PANTHER" id="PTHR35561">
    <property type="entry name" value="RNA 2',3'-CYCLIC PHOSPHODIESTERASE"/>
    <property type="match status" value="1"/>
</dbReference>
<dbReference type="SUPFAM" id="SSF55144">
    <property type="entry name" value="LigT-like"/>
    <property type="match status" value="1"/>
</dbReference>
<reference evidence="4" key="1">
    <citation type="journal article" date="2022" name="Nat. Microbiol.">
        <title>Unique mobile elements and scalable gene flow at the prokaryote-eukaryote boundary revealed by circularized Asgard archaea genomes.</title>
        <authorList>
            <person name="Wu F."/>
            <person name="Speth D.R."/>
            <person name="Philosof A."/>
            <person name="Cremiere A."/>
            <person name="Narayanan A."/>
            <person name="Barco R.A."/>
            <person name="Connon S.A."/>
            <person name="Amend J.P."/>
            <person name="Antoshechkin I.A."/>
            <person name="Orphan V.J."/>
        </authorList>
    </citation>
    <scope>NUCLEOTIDE SEQUENCE</scope>
    <source>
        <strain evidence="4">PM71</strain>
    </source>
</reference>
<evidence type="ECO:0000313" key="4">
    <source>
        <dbReference type="EMBL" id="UJG40874.1"/>
    </source>
</evidence>
<dbReference type="EMBL" id="CP084166">
    <property type="protein sequence ID" value="UJG40874.1"/>
    <property type="molecule type" value="Genomic_DNA"/>
</dbReference>
<dbReference type="NCBIfam" id="TIGR02258">
    <property type="entry name" value="2_5_ligase"/>
    <property type="match status" value="1"/>
</dbReference>
<gene>
    <name evidence="4" type="primary">thpR</name>
    <name evidence="4" type="ORF">K9W45_00100</name>
</gene>
<dbReference type="Gene3D" id="3.90.1140.10">
    <property type="entry name" value="Cyclic phosphodiesterase"/>
    <property type="match status" value="1"/>
</dbReference>
<dbReference type="Proteomes" id="UP001201020">
    <property type="component" value="Chromosome"/>
</dbReference>
<evidence type="ECO:0000259" key="3">
    <source>
        <dbReference type="Pfam" id="PF10469"/>
    </source>
</evidence>
<dbReference type="GO" id="GO:0004113">
    <property type="term" value="F:2',3'-cyclic-nucleotide 3'-phosphodiesterase activity"/>
    <property type="evidence" value="ECO:0007669"/>
    <property type="project" value="InterPro"/>
</dbReference>
<feature type="short sequence motif" description="HXTX 2" evidence="2">
    <location>
        <begin position="127"/>
        <end position="130"/>
    </location>
</feature>
<keyword evidence="1 2" id="KW-0378">Hydrolase</keyword>
<comment type="catalytic activity">
    <reaction evidence="2">
        <text>a 3'-end 2',3'-cyclophospho-ribonucleotide-RNA + H2O = a 3'-end 2'-phospho-ribonucleotide-RNA + H(+)</text>
        <dbReference type="Rhea" id="RHEA:11828"/>
        <dbReference type="Rhea" id="RHEA-COMP:10464"/>
        <dbReference type="Rhea" id="RHEA-COMP:17353"/>
        <dbReference type="ChEBI" id="CHEBI:15377"/>
        <dbReference type="ChEBI" id="CHEBI:15378"/>
        <dbReference type="ChEBI" id="CHEBI:83064"/>
        <dbReference type="ChEBI" id="CHEBI:173113"/>
        <dbReference type="EC" id="3.1.4.58"/>
    </reaction>
</comment>
<comment type="function">
    <text evidence="2">Hydrolyzes RNA 2',3'-cyclic phosphodiester to an RNA 2'-phosphomonoester.</text>
</comment>
<comment type="similarity">
    <text evidence="2">Belongs to the 2H phosphoesterase superfamily. ThpR family.</text>
</comment>
<dbReference type="GO" id="GO:0008664">
    <property type="term" value="F:RNA 2',3'-cyclic 3'-phosphodiesterase activity"/>
    <property type="evidence" value="ECO:0007669"/>
    <property type="project" value="UniProtKB-EC"/>
</dbReference>
<dbReference type="Pfam" id="PF10469">
    <property type="entry name" value="AKAP7_NLS"/>
    <property type="match status" value="1"/>
</dbReference>